<organism evidence="2 3">
    <name type="scientific">Acetobacter ghanensis</name>
    <dbReference type="NCBI Taxonomy" id="431306"/>
    <lineage>
        <taxon>Bacteria</taxon>
        <taxon>Pseudomonadati</taxon>
        <taxon>Pseudomonadota</taxon>
        <taxon>Alphaproteobacteria</taxon>
        <taxon>Acetobacterales</taxon>
        <taxon>Acetobacteraceae</taxon>
        <taxon>Acetobacter</taxon>
    </lineage>
</organism>
<evidence type="ECO:0000256" key="1">
    <source>
        <dbReference type="SAM" id="MobiDB-lite"/>
    </source>
</evidence>
<dbReference type="AlphaFoldDB" id="A0A0U5F225"/>
<dbReference type="PATRIC" id="fig|431306.5.peg.163"/>
<sequence length="43" mass="4475">MQRPTTRPTSIGRSAPAPPGSGLQPAQPDTGGTKTMLHHPKRG</sequence>
<evidence type="ECO:0000313" key="3">
    <source>
        <dbReference type="Proteomes" id="UP000068250"/>
    </source>
</evidence>
<dbReference type="EMBL" id="LN609302">
    <property type="protein sequence ID" value="CEF53437.1"/>
    <property type="molecule type" value="Genomic_DNA"/>
</dbReference>
<gene>
    <name evidence="2" type="ORF">AGA_216</name>
</gene>
<evidence type="ECO:0000313" key="2">
    <source>
        <dbReference type="EMBL" id="CEF53437.1"/>
    </source>
</evidence>
<proteinExistence type="predicted"/>
<feature type="compositionally biased region" description="Polar residues" evidence="1">
    <location>
        <begin position="1"/>
        <end position="12"/>
    </location>
</feature>
<name>A0A0U5F225_9PROT</name>
<dbReference type="STRING" id="431306.AGA_216"/>
<reference evidence="3" key="1">
    <citation type="submission" date="2014-09" db="EMBL/GenBank/DDBJ databases">
        <authorList>
            <person name="Illeghems K.G."/>
        </authorList>
    </citation>
    <scope>NUCLEOTIDE SEQUENCE [LARGE SCALE GENOMIC DNA]</scope>
    <source>
        <strain evidence="3">LMG 23848T</strain>
    </source>
</reference>
<dbReference type="Proteomes" id="UP000068250">
    <property type="component" value="Chromosome I"/>
</dbReference>
<feature type="region of interest" description="Disordered" evidence="1">
    <location>
        <begin position="1"/>
        <end position="43"/>
    </location>
</feature>
<protein>
    <submittedName>
        <fullName evidence="2">Uncharacterized protein</fullName>
    </submittedName>
</protein>
<accession>A0A0U5F225</accession>